<comment type="similarity">
    <text evidence="1">Belongs to the bacterial microcompartments protein family. CsoS1 subfamily.</text>
</comment>
<dbReference type="PANTHER" id="PTHR33941:SF11">
    <property type="entry name" value="BACTERIAL MICROCOMPARTMENT SHELL PROTEIN PDUJ"/>
    <property type="match status" value="1"/>
</dbReference>
<gene>
    <name evidence="3" type="ORF">S12H4_49225</name>
</gene>
<dbReference type="SUPFAM" id="SSF143414">
    <property type="entry name" value="CcmK-like"/>
    <property type="match status" value="1"/>
</dbReference>
<proteinExistence type="inferred from homology"/>
<feature type="domain" description="BMC" evidence="2">
    <location>
        <begin position="3"/>
        <end position="87"/>
    </location>
</feature>
<dbReference type="InterPro" id="IPR044872">
    <property type="entry name" value="CcmK/CsoS1_BMC"/>
</dbReference>
<dbReference type="EMBL" id="BARW01030861">
    <property type="protein sequence ID" value="GAJ10473.1"/>
    <property type="molecule type" value="Genomic_DNA"/>
</dbReference>
<dbReference type="PROSITE" id="PS01139">
    <property type="entry name" value="BMC_1"/>
    <property type="match status" value="1"/>
</dbReference>
<dbReference type="Pfam" id="PF00936">
    <property type="entry name" value="BMC"/>
    <property type="match status" value="1"/>
</dbReference>
<dbReference type="GO" id="GO:0031469">
    <property type="term" value="C:bacterial microcompartment"/>
    <property type="evidence" value="ECO:0007669"/>
    <property type="project" value="InterPro"/>
</dbReference>
<accession>X1TYV5</accession>
<sequence length="96" mass="9755">MKAIGMIETKGLVGAIEAVDSMVKSANVEVLGLQQSGGGLVAVFVQGDVGAVKAAIDAGAASVKKVSEIVSVHIIARPSEETMKVLPAWDKPAKGK</sequence>
<protein>
    <recommendedName>
        <fullName evidence="2">BMC domain-containing protein</fullName>
    </recommendedName>
</protein>
<organism evidence="3">
    <name type="scientific">marine sediment metagenome</name>
    <dbReference type="NCBI Taxonomy" id="412755"/>
    <lineage>
        <taxon>unclassified sequences</taxon>
        <taxon>metagenomes</taxon>
        <taxon>ecological metagenomes</taxon>
    </lineage>
</organism>
<evidence type="ECO:0000259" key="2">
    <source>
        <dbReference type="PROSITE" id="PS51930"/>
    </source>
</evidence>
<dbReference type="InterPro" id="IPR020808">
    <property type="entry name" value="Bact_microcomp_CS"/>
</dbReference>
<name>X1TYV5_9ZZZZ</name>
<evidence type="ECO:0000313" key="3">
    <source>
        <dbReference type="EMBL" id="GAJ10473.1"/>
    </source>
</evidence>
<dbReference type="CDD" id="cd07045">
    <property type="entry name" value="BMC_CcmK_like"/>
    <property type="match status" value="1"/>
</dbReference>
<dbReference type="PANTHER" id="PTHR33941">
    <property type="entry name" value="PROPANEDIOL UTILIZATION PROTEIN PDUA"/>
    <property type="match status" value="1"/>
</dbReference>
<comment type="caution">
    <text evidence="3">The sequence shown here is derived from an EMBL/GenBank/DDBJ whole genome shotgun (WGS) entry which is preliminary data.</text>
</comment>
<dbReference type="Gene3D" id="3.30.70.1710">
    <property type="match status" value="1"/>
</dbReference>
<dbReference type="InterPro" id="IPR037233">
    <property type="entry name" value="CcmK-like_sf"/>
</dbReference>
<dbReference type="InterPro" id="IPR050575">
    <property type="entry name" value="BMC_shell"/>
</dbReference>
<dbReference type="PROSITE" id="PS51930">
    <property type="entry name" value="BMC_2"/>
    <property type="match status" value="1"/>
</dbReference>
<reference evidence="3" key="1">
    <citation type="journal article" date="2014" name="Front. Microbiol.">
        <title>High frequency of phylogenetically diverse reductive dehalogenase-homologous genes in deep subseafloor sedimentary metagenomes.</title>
        <authorList>
            <person name="Kawai M."/>
            <person name="Futagami T."/>
            <person name="Toyoda A."/>
            <person name="Takaki Y."/>
            <person name="Nishi S."/>
            <person name="Hori S."/>
            <person name="Arai W."/>
            <person name="Tsubouchi T."/>
            <person name="Morono Y."/>
            <person name="Uchiyama I."/>
            <person name="Ito T."/>
            <person name="Fujiyama A."/>
            <person name="Inagaki F."/>
            <person name="Takami H."/>
        </authorList>
    </citation>
    <scope>NUCLEOTIDE SEQUENCE</scope>
    <source>
        <strain evidence="3">Expedition CK06-06</strain>
    </source>
</reference>
<dbReference type="AlphaFoldDB" id="X1TYV5"/>
<dbReference type="InterPro" id="IPR000249">
    <property type="entry name" value="BMC_dom"/>
</dbReference>
<evidence type="ECO:0000256" key="1">
    <source>
        <dbReference type="ARBA" id="ARBA00023780"/>
    </source>
</evidence>
<dbReference type="SMART" id="SM00877">
    <property type="entry name" value="BMC"/>
    <property type="match status" value="1"/>
</dbReference>